<dbReference type="Gene3D" id="1.10.30.50">
    <property type="match status" value="1"/>
</dbReference>
<dbReference type="AlphaFoldDB" id="A0A9D2EL83"/>
<evidence type="ECO:0000313" key="1">
    <source>
        <dbReference type="EMBL" id="HIZ39287.1"/>
    </source>
</evidence>
<dbReference type="EMBL" id="DXBR01000049">
    <property type="protein sequence ID" value="HIZ39287.1"/>
    <property type="molecule type" value="Genomic_DNA"/>
</dbReference>
<evidence type="ECO:0000313" key="2">
    <source>
        <dbReference type="Proteomes" id="UP000824049"/>
    </source>
</evidence>
<reference evidence="1" key="2">
    <citation type="submission" date="2021-04" db="EMBL/GenBank/DDBJ databases">
        <authorList>
            <person name="Gilroy R."/>
        </authorList>
    </citation>
    <scope>NUCLEOTIDE SEQUENCE</scope>
    <source>
        <strain evidence="1">CHK179-28034</strain>
    </source>
</reference>
<gene>
    <name evidence="1" type="ORF">H9968_05060</name>
</gene>
<proteinExistence type="predicted"/>
<reference evidence="1" key="1">
    <citation type="journal article" date="2021" name="PeerJ">
        <title>Extensive microbial diversity within the chicken gut microbiome revealed by metagenomics and culture.</title>
        <authorList>
            <person name="Gilroy R."/>
            <person name="Ravi A."/>
            <person name="Getino M."/>
            <person name="Pursley I."/>
            <person name="Horton D.L."/>
            <person name="Alikhan N.F."/>
            <person name="Baker D."/>
            <person name="Gharbi K."/>
            <person name="Hall N."/>
            <person name="Watson M."/>
            <person name="Adriaenssens E.M."/>
            <person name="Foster-Nyarko E."/>
            <person name="Jarju S."/>
            <person name="Secka A."/>
            <person name="Antonio M."/>
            <person name="Oren A."/>
            <person name="Chaudhuri R.R."/>
            <person name="La Ragione R."/>
            <person name="Hildebrand F."/>
            <person name="Pallen M.J."/>
        </authorList>
    </citation>
    <scope>NUCLEOTIDE SEQUENCE</scope>
    <source>
        <strain evidence="1">CHK179-28034</strain>
    </source>
</reference>
<accession>A0A9D2EL83</accession>
<dbReference type="Proteomes" id="UP000824049">
    <property type="component" value="Unassembled WGS sequence"/>
</dbReference>
<evidence type="ECO:0008006" key="3">
    <source>
        <dbReference type="Google" id="ProtNLM"/>
    </source>
</evidence>
<protein>
    <recommendedName>
        <fullName evidence="3">TIGR02646 family protein</fullName>
    </recommendedName>
</protein>
<comment type="caution">
    <text evidence="1">The sequence shown here is derived from an EMBL/GenBank/DDBJ whole genome shotgun (WGS) entry which is preliminary data.</text>
</comment>
<organism evidence="1 2">
    <name type="scientific">Candidatus Anaerobutyricum stercoris</name>
    <dbReference type="NCBI Taxonomy" id="2838457"/>
    <lineage>
        <taxon>Bacteria</taxon>
        <taxon>Bacillati</taxon>
        <taxon>Bacillota</taxon>
        <taxon>Clostridia</taxon>
        <taxon>Lachnospirales</taxon>
        <taxon>Lachnospiraceae</taxon>
        <taxon>Anaerobutyricum</taxon>
    </lineage>
</organism>
<name>A0A9D2EL83_9FIRM</name>
<sequence length="248" mass="28333">MLYIKKGNPPAEMVREVSQIKSMPDWKKIEQGDTAAIRAKFDELSKGPIRRSLLEEQGGLCAYCMRRITDDGRTTSIEHLYPLSRDKEKALDYGNMLAVCDGGKNIKGSCEKTLCCDAKKKDEVELSISPFCESQIDKLKYDKAGFIKTDPQDEKIEKDLNEILGLNGVWKNGKFSTDTATNLVKGRRDAYKRYDKFIRRLDKKGKCTSAQIKKKIVEIEQAEQKQEYVGVLLYFLKKKYHSLISRGL</sequence>